<keyword evidence="1" id="KW-0805">Transcription regulation</keyword>
<evidence type="ECO:0000256" key="2">
    <source>
        <dbReference type="ARBA" id="ARBA00023125"/>
    </source>
</evidence>
<reference evidence="6 7" key="1">
    <citation type="journal article" date="2015" name="Antonie Van Leeuwenhoek">
        <title>Prauserella endophytica sp. nov., an endophytic actinobacterium isolated from Tamarix taklamakanensis.</title>
        <authorList>
            <person name="Liu J.M."/>
            <person name="Habden X."/>
            <person name="Guo L."/>
            <person name="Tuo L."/>
            <person name="Jiang Z.K."/>
            <person name="Liu S.W."/>
            <person name="Liu X.F."/>
            <person name="Chen L."/>
            <person name="Li R.F."/>
            <person name="Zhang Y.Q."/>
            <person name="Sun C.H."/>
        </authorList>
    </citation>
    <scope>NUCLEOTIDE SEQUENCE [LARGE SCALE GENOMIC DNA]</scope>
    <source>
        <strain evidence="6 7">CGMCC 4.7182</strain>
    </source>
</reference>
<dbReference type="InterPro" id="IPR036271">
    <property type="entry name" value="Tet_transcr_reg_TetR-rel_C_sf"/>
</dbReference>
<dbReference type="Proteomes" id="UP000309992">
    <property type="component" value="Unassembled WGS sequence"/>
</dbReference>
<evidence type="ECO:0000259" key="5">
    <source>
        <dbReference type="PROSITE" id="PS50977"/>
    </source>
</evidence>
<dbReference type="InterPro" id="IPR009057">
    <property type="entry name" value="Homeodomain-like_sf"/>
</dbReference>
<dbReference type="InterPro" id="IPR011075">
    <property type="entry name" value="TetR_C"/>
</dbReference>
<dbReference type="EMBL" id="SWMS01000009">
    <property type="protein sequence ID" value="TKG69934.1"/>
    <property type="molecule type" value="Genomic_DNA"/>
</dbReference>
<feature type="DNA-binding region" description="H-T-H motif" evidence="4">
    <location>
        <begin position="33"/>
        <end position="52"/>
    </location>
</feature>
<gene>
    <name evidence="6" type="ORF">FCN18_17590</name>
</gene>
<dbReference type="SUPFAM" id="SSF46689">
    <property type="entry name" value="Homeodomain-like"/>
    <property type="match status" value="1"/>
</dbReference>
<dbReference type="Pfam" id="PF00440">
    <property type="entry name" value="TetR_N"/>
    <property type="match status" value="1"/>
</dbReference>
<keyword evidence="7" id="KW-1185">Reference proteome</keyword>
<dbReference type="PROSITE" id="PS50977">
    <property type="entry name" value="HTH_TETR_2"/>
    <property type="match status" value="1"/>
</dbReference>
<proteinExistence type="predicted"/>
<accession>A0ABY2S2Z8</accession>
<dbReference type="SUPFAM" id="SSF48498">
    <property type="entry name" value="Tetracyclin repressor-like, C-terminal domain"/>
    <property type="match status" value="1"/>
</dbReference>
<evidence type="ECO:0000256" key="3">
    <source>
        <dbReference type="ARBA" id="ARBA00023163"/>
    </source>
</evidence>
<sequence>MSTPRPGGRSARVVASVHRAVVDLISRGDLDITISAVAHEAGVNPTSIYRRWGTRDQLVLDATAAHLRRNSSTPDTGSLRGDLLDWIADVEHNLGTPEGRALLRTLTTADDSPGHARDVLRHFGDITTVLDRAGQRQENPPTPDQVLDRILAPLTLRTLFDLPVPEGYGRHLVEGLLASASKVPEQPDPVAGHI</sequence>
<protein>
    <submittedName>
        <fullName evidence="6">TetR/AcrR family transcriptional regulator</fullName>
    </submittedName>
</protein>
<feature type="domain" description="HTH tetR-type" evidence="5">
    <location>
        <begin position="11"/>
        <end position="70"/>
    </location>
</feature>
<evidence type="ECO:0000313" key="7">
    <source>
        <dbReference type="Proteomes" id="UP000309992"/>
    </source>
</evidence>
<dbReference type="Pfam" id="PF16859">
    <property type="entry name" value="TetR_C_11"/>
    <property type="match status" value="1"/>
</dbReference>
<dbReference type="Gene3D" id="1.10.10.60">
    <property type="entry name" value="Homeodomain-like"/>
    <property type="match status" value="1"/>
</dbReference>
<evidence type="ECO:0000256" key="1">
    <source>
        <dbReference type="ARBA" id="ARBA00023015"/>
    </source>
</evidence>
<dbReference type="InterPro" id="IPR001647">
    <property type="entry name" value="HTH_TetR"/>
</dbReference>
<keyword evidence="3" id="KW-0804">Transcription</keyword>
<evidence type="ECO:0000313" key="6">
    <source>
        <dbReference type="EMBL" id="TKG69934.1"/>
    </source>
</evidence>
<organism evidence="6 7">
    <name type="scientific">Prauserella endophytica</name>
    <dbReference type="NCBI Taxonomy" id="1592324"/>
    <lineage>
        <taxon>Bacteria</taxon>
        <taxon>Bacillati</taxon>
        <taxon>Actinomycetota</taxon>
        <taxon>Actinomycetes</taxon>
        <taxon>Pseudonocardiales</taxon>
        <taxon>Pseudonocardiaceae</taxon>
        <taxon>Prauserella</taxon>
        <taxon>Prauserella coralliicola group</taxon>
    </lineage>
</organism>
<evidence type="ECO:0000256" key="4">
    <source>
        <dbReference type="PROSITE-ProRule" id="PRU00335"/>
    </source>
</evidence>
<keyword evidence="2 4" id="KW-0238">DNA-binding</keyword>
<dbReference type="Gene3D" id="1.10.357.10">
    <property type="entry name" value="Tetracycline Repressor, domain 2"/>
    <property type="match status" value="1"/>
</dbReference>
<name>A0ABY2S2Z8_9PSEU</name>
<comment type="caution">
    <text evidence="6">The sequence shown here is derived from an EMBL/GenBank/DDBJ whole genome shotgun (WGS) entry which is preliminary data.</text>
</comment>